<dbReference type="Gene3D" id="3.20.20.70">
    <property type="entry name" value="Aldolase class I"/>
    <property type="match status" value="1"/>
</dbReference>
<protein>
    <submittedName>
        <fullName evidence="1">SPASM domain-containing protein</fullName>
    </submittedName>
</protein>
<accession>A0A9Q9BCM4</accession>
<dbReference type="InterPro" id="IPR023885">
    <property type="entry name" value="4Fe4S-binding_SPASM_dom"/>
</dbReference>
<dbReference type="NCBIfam" id="TIGR04085">
    <property type="entry name" value="rSAM_more_4Fe4S"/>
    <property type="match status" value="1"/>
</dbReference>
<dbReference type="RefSeq" id="WP_253699568.1">
    <property type="nucleotide sequence ID" value="NZ_CP051522.1"/>
</dbReference>
<gene>
    <name evidence="1" type="ORF">E4N86_00045</name>
</gene>
<evidence type="ECO:0000313" key="1">
    <source>
        <dbReference type="EMBL" id="UTC99180.1"/>
    </source>
</evidence>
<dbReference type="InterPro" id="IPR058240">
    <property type="entry name" value="rSAM_sf"/>
</dbReference>
<dbReference type="EMBL" id="CP051635">
    <property type="protein sequence ID" value="UTC99180.1"/>
    <property type="molecule type" value="Genomic_DNA"/>
</dbReference>
<dbReference type="AlphaFoldDB" id="A0A9Q9BCM4"/>
<evidence type="ECO:0000313" key="2">
    <source>
        <dbReference type="Proteomes" id="UP001056981"/>
    </source>
</evidence>
<name>A0A9Q9BCM4_TREDN</name>
<dbReference type="SUPFAM" id="SSF102114">
    <property type="entry name" value="Radical SAM enzymes"/>
    <property type="match status" value="1"/>
</dbReference>
<sequence length="132" mass="14990">MFDSNGSFPYGLSLSEFQYGLFGCGANNIDSFIFDPIGDVYKCILDIGDINKVMFNVVSDEVKNSFIEAEYLIKSEYLDDPECVVCPLVFVCNGGCTNYRITEKKKRCIFLKGDFDAYLEMQYLDLIRGNKC</sequence>
<proteinExistence type="predicted"/>
<dbReference type="Proteomes" id="UP001056981">
    <property type="component" value="Chromosome"/>
</dbReference>
<reference evidence="1" key="1">
    <citation type="submission" date="2020-04" db="EMBL/GenBank/DDBJ databases">
        <title>Comparative genomics of oral phylogroup-2 Treponema strains.</title>
        <authorList>
            <person name="Zeng H."/>
            <person name="Chan Y.K."/>
            <person name="Watt R.M."/>
        </authorList>
    </citation>
    <scope>NUCLEOTIDE SEQUENCE</scope>
    <source>
        <strain evidence="1">OMZ 905</strain>
    </source>
</reference>
<dbReference type="InterPro" id="IPR013785">
    <property type="entry name" value="Aldolase_TIM"/>
</dbReference>
<organism evidence="1 2">
    <name type="scientific">Treponema denticola</name>
    <dbReference type="NCBI Taxonomy" id="158"/>
    <lineage>
        <taxon>Bacteria</taxon>
        <taxon>Pseudomonadati</taxon>
        <taxon>Spirochaetota</taxon>
        <taxon>Spirochaetia</taxon>
        <taxon>Spirochaetales</taxon>
        <taxon>Treponemataceae</taxon>
        <taxon>Treponema</taxon>
    </lineage>
</organism>